<dbReference type="GO" id="GO:0031146">
    <property type="term" value="P:SCF-dependent proteasomal ubiquitin-dependent protein catabolic process"/>
    <property type="evidence" value="ECO:0007669"/>
    <property type="project" value="TreeGrafter"/>
</dbReference>
<gene>
    <name evidence="3" type="ORF">DPMN_075046</name>
</gene>
<organism evidence="3 4">
    <name type="scientific">Dreissena polymorpha</name>
    <name type="common">Zebra mussel</name>
    <name type="synonym">Mytilus polymorpha</name>
    <dbReference type="NCBI Taxonomy" id="45954"/>
    <lineage>
        <taxon>Eukaryota</taxon>
        <taxon>Metazoa</taxon>
        <taxon>Spiralia</taxon>
        <taxon>Lophotrochozoa</taxon>
        <taxon>Mollusca</taxon>
        <taxon>Bivalvia</taxon>
        <taxon>Autobranchia</taxon>
        <taxon>Heteroconchia</taxon>
        <taxon>Euheterodonta</taxon>
        <taxon>Imparidentia</taxon>
        <taxon>Neoheterodontei</taxon>
        <taxon>Myida</taxon>
        <taxon>Dreissenoidea</taxon>
        <taxon>Dreissenidae</taxon>
        <taxon>Dreissena</taxon>
    </lineage>
</organism>
<evidence type="ECO:0000313" key="4">
    <source>
        <dbReference type="Proteomes" id="UP000828390"/>
    </source>
</evidence>
<comment type="caution">
    <text evidence="3">The sequence shown here is derived from an EMBL/GenBank/DDBJ whole genome shotgun (WGS) entry which is preliminary data.</text>
</comment>
<feature type="compositionally biased region" description="Polar residues" evidence="1">
    <location>
        <begin position="302"/>
        <end position="327"/>
    </location>
</feature>
<dbReference type="Proteomes" id="UP000828390">
    <property type="component" value="Unassembled WGS sequence"/>
</dbReference>
<evidence type="ECO:0000313" key="3">
    <source>
        <dbReference type="EMBL" id="KAH3700078.1"/>
    </source>
</evidence>
<dbReference type="InterPro" id="IPR057207">
    <property type="entry name" value="FBXL15_LRR"/>
</dbReference>
<dbReference type="SMART" id="SM00367">
    <property type="entry name" value="LRR_CC"/>
    <property type="match status" value="11"/>
</dbReference>
<dbReference type="InterPro" id="IPR006553">
    <property type="entry name" value="Leu-rich_rpt_Cys-con_subtyp"/>
</dbReference>
<dbReference type="CDD" id="cd22120">
    <property type="entry name" value="F-box_FBXL7"/>
    <property type="match status" value="1"/>
</dbReference>
<feature type="compositionally biased region" description="Low complexity" evidence="1">
    <location>
        <begin position="611"/>
        <end position="623"/>
    </location>
</feature>
<keyword evidence="4" id="KW-1185">Reference proteome</keyword>
<evidence type="ECO:0000259" key="2">
    <source>
        <dbReference type="PROSITE" id="PS50181"/>
    </source>
</evidence>
<dbReference type="Pfam" id="PF12937">
    <property type="entry name" value="F-box-like"/>
    <property type="match status" value="1"/>
</dbReference>
<dbReference type="PROSITE" id="PS50181">
    <property type="entry name" value="FBOX"/>
    <property type="match status" value="1"/>
</dbReference>
<feature type="compositionally biased region" description="Low complexity" evidence="1">
    <location>
        <begin position="675"/>
        <end position="684"/>
    </location>
</feature>
<reference evidence="3" key="1">
    <citation type="journal article" date="2019" name="bioRxiv">
        <title>The Genome of the Zebra Mussel, Dreissena polymorpha: A Resource for Invasive Species Research.</title>
        <authorList>
            <person name="McCartney M.A."/>
            <person name="Auch B."/>
            <person name="Kono T."/>
            <person name="Mallez S."/>
            <person name="Zhang Y."/>
            <person name="Obille A."/>
            <person name="Becker A."/>
            <person name="Abrahante J.E."/>
            <person name="Garbe J."/>
            <person name="Badalamenti J.P."/>
            <person name="Herman A."/>
            <person name="Mangelson H."/>
            <person name="Liachko I."/>
            <person name="Sullivan S."/>
            <person name="Sone E.D."/>
            <person name="Koren S."/>
            <person name="Silverstein K.A.T."/>
            <person name="Beckman K.B."/>
            <person name="Gohl D.M."/>
        </authorList>
    </citation>
    <scope>NUCLEOTIDE SEQUENCE</scope>
    <source>
        <strain evidence="3">Duluth1</strain>
        <tissue evidence="3">Whole animal</tissue>
    </source>
</reference>
<feature type="region of interest" description="Disordered" evidence="1">
    <location>
        <begin position="660"/>
        <end position="689"/>
    </location>
</feature>
<feature type="compositionally biased region" description="Polar residues" evidence="1">
    <location>
        <begin position="584"/>
        <end position="610"/>
    </location>
</feature>
<feature type="domain" description="F-box" evidence="2">
    <location>
        <begin position="737"/>
        <end position="783"/>
    </location>
</feature>
<feature type="region of interest" description="Disordered" evidence="1">
    <location>
        <begin position="249"/>
        <end position="275"/>
    </location>
</feature>
<dbReference type="SUPFAM" id="SSF52047">
    <property type="entry name" value="RNI-like"/>
    <property type="match status" value="1"/>
</dbReference>
<feature type="region of interest" description="Disordered" evidence="1">
    <location>
        <begin position="578"/>
        <end position="631"/>
    </location>
</feature>
<dbReference type="Pfam" id="PF25372">
    <property type="entry name" value="DUF7885"/>
    <property type="match status" value="1"/>
</dbReference>
<reference evidence="3" key="2">
    <citation type="submission" date="2020-11" db="EMBL/GenBank/DDBJ databases">
        <authorList>
            <person name="McCartney M.A."/>
            <person name="Auch B."/>
            <person name="Kono T."/>
            <person name="Mallez S."/>
            <person name="Becker A."/>
            <person name="Gohl D.M."/>
            <person name="Silverstein K.A.T."/>
            <person name="Koren S."/>
            <person name="Bechman K.B."/>
            <person name="Herman A."/>
            <person name="Abrahante J.E."/>
            <person name="Garbe J."/>
        </authorList>
    </citation>
    <scope>NUCLEOTIDE SEQUENCE</scope>
    <source>
        <strain evidence="3">Duluth1</strain>
        <tissue evidence="3">Whole animal</tissue>
    </source>
</reference>
<dbReference type="Gene3D" id="3.80.10.10">
    <property type="entry name" value="Ribonuclease Inhibitor"/>
    <property type="match status" value="2"/>
</dbReference>
<name>A0A9D3YKY3_DREPO</name>
<dbReference type="Gene3D" id="1.20.1280.50">
    <property type="match status" value="1"/>
</dbReference>
<dbReference type="EMBL" id="JAIWYP010000015">
    <property type="protein sequence ID" value="KAH3700078.1"/>
    <property type="molecule type" value="Genomic_DNA"/>
</dbReference>
<dbReference type="AlphaFoldDB" id="A0A9D3YKY3"/>
<evidence type="ECO:0000256" key="1">
    <source>
        <dbReference type="SAM" id="MobiDB-lite"/>
    </source>
</evidence>
<feature type="region of interest" description="Disordered" evidence="1">
    <location>
        <begin position="302"/>
        <end position="342"/>
    </location>
</feature>
<protein>
    <recommendedName>
        <fullName evidence="2">F-box domain-containing protein</fullName>
    </recommendedName>
</protein>
<dbReference type="InterPro" id="IPR032675">
    <property type="entry name" value="LRR_dom_sf"/>
</dbReference>
<dbReference type="InterPro" id="IPR001810">
    <property type="entry name" value="F-box_dom"/>
</dbReference>
<dbReference type="GO" id="GO:0019005">
    <property type="term" value="C:SCF ubiquitin ligase complex"/>
    <property type="evidence" value="ECO:0007669"/>
    <property type="project" value="TreeGrafter"/>
</dbReference>
<dbReference type="PANTHER" id="PTHR13318:SF50">
    <property type="entry name" value="F-BOX_LRR-REPEAT PROTEIN 7"/>
    <property type="match status" value="1"/>
</dbReference>
<dbReference type="SMART" id="SM00256">
    <property type="entry name" value="FBOX"/>
    <property type="match status" value="1"/>
</dbReference>
<sequence length="1115" mass="124633">MYQSTSRQPESIKQPCYCRENTPSCFKNTCVTSNINYDVDTRSSSFNDTRSTCVETASEAEKSSSSRLQCSVANVRRKKAIFENAALPDTEVSTVRHVHRLNHSVNRGNNYSVQPKVNNSFDNARVCPKQSYDSNRHFSMERKHMRIQQMQETGFDALSYNSDTEQIQRNGPHYQTQDRHSIETSDNSYLKFITPLDNSIHFQNSNEGNEEVPRGEINYKRKMHNLNHRSYDCVAQTSSTYRYGNSGTGMSGDLYYDTTKPSRNRSKQESADSINDIDNCRTGYWRSYTKCSNKDSTTNLESHLASESKTTTSQTDNSQCDVTSFNITDDPPRLAPRTRGGNNVSELIHNNRTRQSISQPFPQSTTQSMGILPDKPNMSQIRNLQSNSQSFAAALCPETCTSQSIDIRTSNTKFDVLKNAINISDDGSIYPAESGKTYYKVKPDGSDTILSGKKSGGNIILTEVQVHKPPDAKSGVIEDLPDICGDSYIHNNVTGIDLDEDIFATINNVSAFVTKTGSEKGRDMSEFNSKNVPVSDTVSFGKRSNNSAENQTKTWNGVMQDLFYNMDNVDLKSDPLIAEHSHDSSSGIASDVTSSHNQSATRMSTFKGDNSSMSSADQRFSDSSFDRQFSDSSVSVERPAYIKKRQGDGKFPWAYTHGAKVAQQNRNNRDRAPMSSDSSSVGSDYPPTHVIPTGAPPSYEYHIQLQKQKQFIHSNSDLQDTDKLMLTSGKCKSKVRPSPFDLMTDDVIVRVFSNLPTDQLCRCSCVCKRWYQLAWDPLLWKKIVINNSKVHIDRALKYLTKRLSYNTPTVCVIVERINLNGCEKLTDKGVHAIAKSCPELRHLEIQGCANVTNTALFEVASYCVNLEYLDVTGCPCVTCIRLTDKLLAAATAPHLRQIYFRYLDMSECSALDDAGLVTISSYCTQLQYLFLRKCARIGDQGVQAVCDNCPNIRELSVSDCKRLTDYGASEISKLGDNLRYLSVAKCEKVSDVAIIQIARGCRKLRYLNARGCEAVSDDSLDTIARNLTRLKSLDIGKCDVTDEGLVALAYCGQLRRLSVKSCDAITDLGIITIAQHCTKLQQLNIQDCHVTLEAYRTVKKHCKRCLIEHTNPGFC</sequence>
<accession>A0A9D3YKY3</accession>
<proteinExistence type="predicted"/>
<dbReference type="PANTHER" id="PTHR13318">
    <property type="entry name" value="PARTNER OF PAIRED, ISOFORM B-RELATED"/>
    <property type="match status" value="1"/>
</dbReference>